<evidence type="ECO:0000313" key="2">
    <source>
        <dbReference type="Proteomes" id="UP000019116"/>
    </source>
</evidence>
<dbReference type="Gramene" id="TraesCS5A02G101600.1">
    <property type="protein sequence ID" value="TraesCS5A02G101600.1"/>
    <property type="gene ID" value="TraesCS5A02G101600"/>
</dbReference>
<dbReference type="EnsemblPlants" id="TraesCS5A02G101600.1">
    <property type="protein sequence ID" value="TraesCS5A02G101600.1"/>
    <property type="gene ID" value="TraesCS5A02G101600"/>
</dbReference>
<dbReference type="Gramene" id="TraesWEE_scaffold_011090_01G000100.1">
    <property type="protein sequence ID" value="TraesWEE_scaffold_011090_01G000100.1"/>
    <property type="gene ID" value="TraesWEE_scaffold_011090_01G000100"/>
</dbReference>
<name>A0A3B6KF89_WHEAT</name>
<dbReference type="Gramene" id="TraesCLE_scaffold_023046_01G000100.1">
    <property type="protein sequence ID" value="TraesCLE_scaffold_023046_01G000100.1"/>
    <property type="gene ID" value="TraesCLE_scaffold_023046_01G000100"/>
</dbReference>
<dbReference type="Gramene" id="TraesCAD_scaffold_007722_01G000100.1">
    <property type="protein sequence ID" value="TraesCAD_scaffold_007722_01G000100.1"/>
    <property type="gene ID" value="TraesCAD_scaffold_007722_01G000100"/>
</dbReference>
<proteinExistence type="predicted"/>
<sequence>MASLNPFVHPKDLRRRAQGEVLVHRIRRPPLQEEPWHPVHRAFCPSPRMDLRRRPHTAQGPFSHHASTTIKGYVKTSFSLRELVQAINTCDYDMSTSGHYSKRSKHLLDLISVRFGLCIVPDFVIRIWYIIITDEEEKGFIVSGKVRQQRASCFVSQMFLFKTWMGNLLQVLKGCSEHILLKANIVMHV</sequence>
<dbReference type="AlphaFoldDB" id="A0A3B6KF89"/>
<dbReference type="OMA" id="CPSLRMD"/>
<accession>A0A3B6KF89</accession>
<dbReference type="OrthoDB" id="710775at2759"/>
<dbReference type="Gramene" id="TraesCS5A03G0256500.1">
    <property type="protein sequence ID" value="TraesCS5A03G0256500.1.CDS"/>
    <property type="gene ID" value="TraesCS5A03G0256500"/>
</dbReference>
<reference evidence="1" key="2">
    <citation type="submission" date="2018-10" db="UniProtKB">
        <authorList>
            <consortium name="EnsemblPlants"/>
        </authorList>
    </citation>
    <scope>IDENTIFICATION</scope>
</reference>
<evidence type="ECO:0000313" key="1">
    <source>
        <dbReference type="EnsemblPlants" id="TraesCS5A02G101600.1"/>
    </source>
</evidence>
<reference evidence="1" key="1">
    <citation type="submission" date="2018-08" db="EMBL/GenBank/DDBJ databases">
        <authorList>
            <person name="Rossello M."/>
        </authorList>
    </citation>
    <scope>NUCLEOTIDE SEQUENCE [LARGE SCALE GENOMIC DNA]</scope>
    <source>
        <strain evidence="1">cv. Chinese Spring</strain>
    </source>
</reference>
<keyword evidence="2" id="KW-1185">Reference proteome</keyword>
<dbReference type="Proteomes" id="UP000019116">
    <property type="component" value="Chromosome 5A"/>
</dbReference>
<organism evidence="1">
    <name type="scientific">Triticum aestivum</name>
    <name type="common">Wheat</name>
    <dbReference type="NCBI Taxonomy" id="4565"/>
    <lineage>
        <taxon>Eukaryota</taxon>
        <taxon>Viridiplantae</taxon>
        <taxon>Streptophyta</taxon>
        <taxon>Embryophyta</taxon>
        <taxon>Tracheophyta</taxon>
        <taxon>Spermatophyta</taxon>
        <taxon>Magnoliopsida</taxon>
        <taxon>Liliopsida</taxon>
        <taxon>Poales</taxon>
        <taxon>Poaceae</taxon>
        <taxon>BOP clade</taxon>
        <taxon>Pooideae</taxon>
        <taxon>Triticodae</taxon>
        <taxon>Triticeae</taxon>
        <taxon>Triticinae</taxon>
        <taxon>Triticum</taxon>
    </lineage>
</organism>
<protein>
    <submittedName>
        <fullName evidence="1">Uncharacterized protein</fullName>
    </submittedName>
</protein>